<dbReference type="Gene3D" id="1.25.40.880">
    <property type="entry name" value="Alkyl sulfatase, dimerisation domain"/>
    <property type="match status" value="1"/>
</dbReference>
<dbReference type="SMART" id="SM00849">
    <property type="entry name" value="Lactamase_B"/>
    <property type="match status" value="1"/>
</dbReference>
<dbReference type="InterPro" id="IPR001279">
    <property type="entry name" value="Metallo-B-lactamas"/>
</dbReference>
<dbReference type="RefSeq" id="WP_073359338.1">
    <property type="nucleotide sequence ID" value="NZ_FNTL01000004.1"/>
</dbReference>
<dbReference type="Proteomes" id="UP000183407">
    <property type="component" value="Unassembled WGS sequence"/>
</dbReference>
<dbReference type="AlphaFoldDB" id="A0A1H5HA16"/>
<accession>A0A1H5HA16</accession>
<name>A0A1H5HA16_RHOJO</name>
<organism evidence="2 3">
    <name type="scientific">Rhodococcus jostii</name>
    <dbReference type="NCBI Taxonomy" id="132919"/>
    <lineage>
        <taxon>Bacteria</taxon>
        <taxon>Bacillati</taxon>
        <taxon>Actinomycetota</taxon>
        <taxon>Actinomycetes</taxon>
        <taxon>Mycobacteriales</taxon>
        <taxon>Nocardiaceae</taxon>
        <taxon>Rhodococcus</taxon>
    </lineage>
</organism>
<dbReference type="GO" id="GO:0046983">
    <property type="term" value="F:protein dimerization activity"/>
    <property type="evidence" value="ECO:0007669"/>
    <property type="project" value="InterPro"/>
</dbReference>
<gene>
    <name evidence="2" type="ORF">SAMN04490220_7130</name>
</gene>
<dbReference type="EMBL" id="FNTL01000004">
    <property type="protein sequence ID" value="SEE24823.1"/>
    <property type="molecule type" value="Genomic_DNA"/>
</dbReference>
<dbReference type="PANTHER" id="PTHR43223">
    <property type="entry name" value="ALKYL/ARYL-SULFATASE"/>
    <property type="match status" value="1"/>
</dbReference>
<dbReference type="Pfam" id="PF14863">
    <property type="entry name" value="Alkyl_sulf_dimr"/>
    <property type="match status" value="1"/>
</dbReference>
<reference evidence="3" key="1">
    <citation type="submission" date="2016-10" db="EMBL/GenBank/DDBJ databases">
        <authorList>
            <person name="Varghese N."/>
        </authorList>
    </citation>
    <scope>NUCLEOTIDE SEQUENCE [LARGE SCALE GENOMIC DNA]</scope>
    <source>
        <strain evidence="3">DSM 44719</strain>
    </source>
</reference>
<dbReference type="InterPro" id="IPR036866">
    <property type="entry name" value="RibonucZ/Hydroxyglut_hydro"/>
</dbReference>
<evidence type="ECO:0000313" key="3">
    <source>
        <dbReference type="Proteomes" id="UP000183407"/>
    </source>
</evidence>
<dbReference type="InterPro" id="IPR038536">
    <property type="entry name" value="Alkyl/aryl-sulf_dimr_sf"/>
</dbReference>
<protein>
    <submittedName>
        <fullName evidence="2">Metallo-beta-lactamase superfamily protein</fullName>
    </submittedName>
</protein>
<dbReference type="SUPFAM" id="SSF56281">
    <property type="entry name" value="Metallo-hydrolase/oxidoreductase"/>
    <property type="match status" value="1"/>
</dbReference>
<dbReference type="OrthoDB" id="2273115at2"/>
<dbReference type="InterPro" id="IPR029228">
    <property type="entry name" value="Alkyl_sulf_dimr"/>
</dbReference>
<evidence type="ECO:0000259" key="1">
    <source>
        <dbReference type="SMART" id="SM00849"/>
    </source>
</evidence>
<dbReference type="Gene3D" id="3.60.15.10">
    <property type="entry name" value="Ribonuclease Z/Hydroxyacylglutathione hydrolase-like"/>
    <property type="match status" value="1"/>
</dbReference>
<evidence type="ECO:0000313" key="2">
    <source>
        <dbReference type="EMBL" id="SEE24823.1"/>
    </source>
</evidence>
<sequence>MPVAEIENNPLFGGTEITVVAPGIFTMGLQGNSLAVETDEGLLVVDSGPSPSVVPQALAQLREHTDQAVRWIVYSHGHLGYNYGVPGFLVEAERRGEPRPTIIAHENVVRRYRRYIETAGLQNHINSRQFRRPIEEFAPVPTVTFPDQTYRDAMTLGGPTRQVRLLWAPSETDDVTAVWLPQERILYGSAAVIDSIPNIGTPMRTMRDAGRWANTLDSLAALNPAVLIPEFGSVIHDVGAEQLAATSAALRWLRRAVVERLNKGMGVDDIVHDIDYPTELFDVPWMRQAYGHRDFIVRDIVRSETGWWDGNPTHLHPARPDIAANARAAAITDKQAVLDQAHRLRDAGRVQEALHVVDLLALATADFPEAHHARTLKFELSALLAKDAPSYVSRSFYRAST</sequence>
<dbReference type="PANTHER" id="PTHR43223:SF2">
    <property type="entry name" value="METALLO-BETA-LACTAMASE DOMAIN-CONTAINING PROTEIN"/>
    <property type="match status" value="1"/>
</dbReference>
<feature type="domain" description="Metallo-beta-lactamase" evidence="1">
    <location>
        <begin position="30"/>
        <end position="231"/>
    </location>
</feature>
<dbReference type="Pfam" id="PF00753">
    <property type="entry name" value="Lactamase_B"/>
    <property type="match status" value="1"/>
</dbReference>
<proteinExistence type="predicted"/>
<dbReference type="InterPro" id="IPR052195">
    <property type="entry name" value="Bact_Alkyl/Aryl-Sulfatase"/>
</dbReference>